<dbReference type="Proteomes" id="UP001442364">
    <property type="component" value="Unassembled WGS sequence"/>
</dbReference>
<reference evidence="14 15" key="1">
    <citation type="submission" date="2024-03" db="EMBL/GenBank/DDBJ databases">
        <title>Human intestinal bacterial collection.</title>
        <authorList>
            <person name="Pauvert C."/>
            <person name="Hitch T.C.A."/>
            <person name="Clavel T."/>
        </authorList>
    </citation>
    <scope>NUCLEOTIDE SEQUENCE [LARGE SCALE GENOMIC DNA]</scope>
    <source>
        <strain evidence="14 15">CLA-AA-H255</strain>
    </source>
</reference>
<evidence type="ECO:0000256" key="5">
    <source>
        <dbReference type="ARBA" id="ARBA00022448"/>
    </source>
</evidence>
<feature type="transmembrane region" description="Helical" evidence="13">
    <location>
        <begin position="21"/>
        <end position="39"/>
    </location>
</feature>
<organism evidence="14 15">
    <name type="scientific">[Lactobacillus] rogosae</name>
    <dbReference type="NCBI Taxonomy" id="706562"/>
    <lineage>
        <taxon>Bacteria</taxon>
        <taxon>Bacillati</taxon>
        <taxon>Bacillota</taxon>
        <taxon>Clostridia</taxon>
        <taxon>Lachnospirales</taxon>
        <taxon>Lachnospiraceae</taxon>
        <taxon>Lachnospira</taxon>
    </lineage>
</organism>
<dbReference type="RefSeq" id="WP_022501541.1">
    <property type="nucleotide sequence ID" value="NZ_DAWDAH010000002.1"/>
</dbReference>
<evidence type="ECO:0000256" key="9">
    <source>
        <dbReference type="ARBA" id="ARBA00022989"/>
    </source>
</evidence>
<evidence type="ECO:0000256" key="4">
    <source>
        <dbReference type="ARBA" id="ARBA00020268"/>
    </source>
</evidence>
<feature type="transmembrane region" description="Helical" evidence="13">
    <location>
        <begin position="71"/>
        <end position="93"/>
    </location>
</feature>
<feature type="transmembrane region" description="Helical" evidence="13">
    <location>
        <begin position="369"/>
        <end position="390"/>
    </location>
</feature>
<comment type="function">
    <text evidence="1">Multidrug efflux pump.</text>
</comment>
<feature type="transmembrane region" description="Helical" evidence="13">
    <location>
        <begin position="246"/>
        <end position="264"/>
    </location>
</feature>
<comment type="similarity">
    <text evidence="3">Belongs to the multi antimicrobial extrusion (MATE) (TC 2.A.66.1) family.</text>
</comment>
<name>A0ABV1BVS5_9FIRM</name>
<keyword evidence="9 13" id="KW-1133">Transmembrane helix</keyword>
<dbReference type="PIRSF" id="PIRSF006603">
    <property type="entry name" value="DinF"/>
    <property type="match status" value="1"/>
</dbReference>
<comment type="subcellular location">
    <subcellularLocation>
        <location evidence="2">Cell membrane</location>
        <topology evidence="2">Multi-pass membrane protein</topology>
    </subcellularLocation>
</comment>
<keyword evidence="11 13" id="KW-0472">Membrane</keyword>
<evidence type="ECO:0000256" key="3">
    <source>
        <dbReference type="ARBA" id="ARBA00010199"/>
    </source>
</evidence>
<evidence type="ECO:0000256" key="2">
    <source>
        <dbReference type="ARBA" id="ARBA00004651"/>
    </source>
</evidence>
<feature type="transmembrane region" description="Helical" evidence="13">
    <location>
        <begin position="144"/>
        <end position="168"/>
    </location>
</feature>
<dbReference type="NCBIfam" id="TIGR00797">
    <property type="entry name" value="matE"/>
    <property type="match status" value="1"/>
</dbReference>
<keyword evidence="8 13" id="KW-0812">Transmembrane</keyword>
<evidence type="ECO:0000256" key="12">
    <source>
        <dbReference type="ARBA" id="ARBA00031636"/>
    </source>
</evidence>
<evidence type="ECO:0000313" key="15">
    <source>
        <dbReference type="Proteomes" id="UP001442364"/>
    </source>
</evidence>
<evidence type="ECO:0000256" key="7">
    <source>
        <dbReference type="ARBA" id="ARBA00022475"/>
    </source>
</evidence>
<feature type="transmembrane region" description="Helical" evidence="13">
    <location>
        <begin position="402"/>
        <end position="423"/>
    </location>
</feature>
<dbReference type="CDD" id="cd13137">
    <property type="entry name" value="MATE_NorM_like"/>
    <property type="match status" value="1"/>
</dbReference>
<evidence type="ECO:0000256" key="8">
    <source>
        <dbReference type="ARBA" id="ARBA00022692"/>
    </source>
</evidence>
<dbReference type="Pfam" id="PF01554">
    <property type="entry name" value="MatE"/>
    <property type="match status" value="2"/>
</dbReference>
<feature type="transmembrane region" description="Helical" evidence="13">
    <location>
        <begin position="180"/>
        <end position="199"/>
    </location>
</feature>
<keyword evidence="6" id="KW-0050">Antiport</keyword>
<evidence type="ECO:0000256" key="13">
    <source>
        <dbReference type="SAM" id="Phobius"/>
    </source>
</evidence>
<comment type="caution">
    <text evidence="14">The sequence shown here is derived from an EMBL/GenBank/DDBJ whole genome shotgun (WGS) entry which is preliminary data.</text>
</comment>
<dbReference type="InterPro" id="IPR002528">
    <property type="entry name" value="MATE_fam"/>
</dbReference>
<dbReference type="InterPro" id="IPR050222">
    <property type="entry name" value="MATE_MdtK"/>
</dbReference>
<evidence type="ECO:0000313" key="14">
    <source>
        <dbReference type="EMBL" id="MEQ2379595.1"/>
    </source>
</evidence>
<protein>
    <recommendedName>
        <fullName evidence="4">Probable multidrug resistance protein NorM</fullName>
    </recommendedName>
    <alternativeName>
        <fullName evidence="12">Multidrug-efflux transporter</fullName>
    </alternativeName>
</protein>
<keyword evidence="10" id="KW-0406">Ion transport</keyword>
<evidence type="ECO:0000256" key="11">
    <source>
        <dbReference type="ARBA" id="ARBA00023136"/>
    </source>
</evidence>
<gene>
    <name evidence="14" type="ORF">WMO14_06850</name>
</gene>
<dbReference type="EMBL" id="JBBMER010000004">
    <property type="protein sequence ID" value="MEQ2379595.1"/>
    <property type="molecule type" value="Genomic_DNA"/>
</dbReference>
<keyword evidence="7" id="KW-1003">Cell membrane</keyword>
<evidence type="ECO:0000256" key="6">
    <source>
        <dbReference type="ARBA" id="ARBA00022449"/>
    </source>
</evidence>
<feature type="transmembrane region" description="Helical" evidence="13">
    <location>
        <begin position="205"/>
        <end position="225"/>
    </location>
</feature>
<keyword evidence="5" id="KW-0813">Transport</keyword>
<accession>A0ABV1BVS5</accession>
<feature type="transmembrane region" description="Helical" evidence="13">
    <location>
        <begin position="330"/>
        <end position="349"/>
    </location>
</feature>
<feature type="transmembrane region" description="Helical" evidence="13">
    <location>
        <begin position="105"/>
        <end position="124"/>
    </location>
</feature>
<sequence length="459" mass="49696">MSKLLADKKKLFDIDKDNLMFHNKALFALLIPIVVEQLLNSFMGMVDTMMVSNLGSQAISGVSLVDSVNNLIVQLFSAMATGAAIICSHYIGMKDREGANKAARQVVLTVATIAVVITIAGLILRRPLLSFIFGKVEPEVMSNAVTYFLYTALSYPFLALFSAGSAIFRSCGNSRYPMMVSVISNVINVCGNALLMFVFNMGVAGAAISTLVSRVFCMVVIFIALSKPKIDIVVSEYHKIRPDYKLIGSILAIGVPSGIENSMFQFGKLAIQSTVSTMGTAAIAAQAMTNILENVNGVFGIGVGICLMTVVGQCLGAGRKEEAKYYIVKLCGIAEIGIIVSCIIVYALVRPITVLGGMETDSARMCIEMVGAITIYKPIAWVFSFVPAYGMRAAGDVKFSMITSMTTMWCCRVALCIGLVKVFNMGPMAVWYGMFADWTVRGIVFVSRYFSGKWIKKVI</sequence>
<feature type="transmembrane region" description="Helical" evidence="13">
    <location>
        <begin position="298"/>
        <end position="318"/>
    </location>
</feature>
<dbReference type="PANTHER" id="PTHR43298">
    <property type="entry name" value="MULTIDRUG RESISTANCE PROTEIN NORM-RELATED"/>
    <property type="match status" value="1"/>
</dbReference>
<dbReference type="InterPro" id="IPR048279">
    <property type="entry name" value="MdtK-like"/>
</dbReference>
<dbReference type="PANTHER" id="PTHR43298:SF2">
    <property type="entry name" value="FMN_FAD EXPORTER YEEO-RELATED"/>
    <property type="match status" value="1"/>
</dbReference>
<evidence type="ECO:0000256" key="10">
    <source>
        <dbReference type="ARBA" id="ARBA00023065"/>
    </source>
</evidence>
<keyword evidence="15" id="KW-1185">Reference proteome</keyword>
<evidence type="ECO:0000256" key="1">
    <source>
        <dbReference type="ARBA" id="ARBA00003408"/>
    </source>
</evidence>
<proteinExistence type="inferred from homology"/>